<organism evidence="1 2">
    <name type="scientific">Gossypium arboreum</name>
    <name type="common">Tree cotton</name>
    <name type="synonym">Gossypium nanking</name>
    <dbReference type="NCBI Taxonomy" id="29729"/>
    <lineage>
        <taxon>Eukaryota</taxon>
        <taxon>Viridiplantae</taxon>
        <taxon>Streptophyta</taxon>
        <taxon>Embryophyta</taxon>
        <taxon>Tracheophyta</taxon>
        <taxon>Spermatophyta</taxon>
        <taxon>Magnoliopsida</taxon>
        <taxon>eudicotyledons</taxon>
        <taxon>Gunneridae</taxon>
        <taxon>Pentapetalae</taxon>
        <taxon>rosids</taxon>
        <taxon>malvids</taxon>
        <taxon>Malvales</taxon>
        <taxon>Malvaceae</taxon>
        <taxon>Malvoideae</taxon>
        <taxon>Gossypium</taxon>
    </lineage>
</organism>
<dbReference type="Proteomes" id="UP000032142">
    <property type="component" value="Unassembled WGS sequence"/>
</dbReference>
<evidence type="ECO:0000313" key="1">
    <source>
        <dbReference type="EMBL" id="KHG22074.1"/>
    </source>
</evidence>
<proteinExistence type="predicted"/>
<gene>
    <name evidence="1" type="ORF">F383_26544</name>
</gene>
<name>A0A0B0PCG1_GOSAR</name>
<keyword evidence="2" id="KW-1185">Reference proteome</keyword>
<protein>
    <submittedName>
        <fullName evidence="1">Uncharacterized protein</fullName>
    </submittedName>
</protein>
<accession>A0A0B0PCG1</accession>
<dbReference type="EMBL" id="KN420534">
    <property type="protein sequence ID" value="KHG22074.1"/>
    <property type="molecule type" value="Genomic_DNA"/>
</dbReference>
<reference evidence="2" key="1">
    <citation type="submission" date="2014-09" db="EMBL/GenBank/DDBJ databases">
        <authorList>
            <person name="Mudge J."/>
            <person name="Ramaraj T."/>
            <person name="Lindquist I.E."/>
            <person name="Bharti A.K."/>
            <person name="Sundararajan A."/>
            <person name="Cameron C.T."/>
            <person name="Woodward J.E."/>
            <person name="May G.D."/>
            <person name="Brubaker C."/>
            <person name="Broadhvest J."/>
            <person name="Wilkins T.A."/>
        </authorList>
    </citation>
    <scope>NUCLEOTIDE SEQUENCE</scope>
    <source>
        <strain evidence="2">cv. AKA8401</strain>
    </source>
</reference>
<sequence length="11" mass="1471">MREVRRSVYFK</sequence>
<evidence type="ECO:0000313" key="2">
    <source>
        <dbReference type="Proteomes" id="UP000032142"/>
    </source>
</evidence>